<name>A0ABW0FNH3_9CAUL</name>
<dbReference type="PROSITE" id="PS50949">
    <property type="entry name" value="HTH_GNTR"/>
    <property type="match status" value="1"/>
</dbReference>
<gene>
    <name evidence="5" type="ORF">ACFPIE_03355</name>
</gene>
<comment type="caution">
    <text evidence="5">The sequence shown here is derived from an EMBL/GenBank/DDBJ whole genome shotgun (WGS) entry which is preliminary data.</text>
</comment>
<evidence type="ECO:0000256" key="2">
    <source>
        <dbReference type="ARBA" id="ARBA00023125"/>
    </source>
</evidence>
<dbReference type="InterPro" id="IPR036390">
    <property type="entry name" value="WH_DNA-bd_sf"/>
</dbReference>
<evidence type="ECO:0000256" key="3">
    <source>
        <dbReference type="ARBA" id="ARBA00023163"/>
    </source>
</evidence>
<organism evidence="5 6">
    <name type="scientific">Brevundimonas staleyi</name>
    <dbReference type="NCBI Taxonomy" id="74326"/>
    <lineage>
        <taxon>Bacteria</taxon>
        <taxon>Pseudomonadati</taxon>
        <taxon>Pseudomonadota</taxon>
        <taxon>Alphaproteobacteria</taxon>
        <taxon>Caulobacterales</taxon>
        <taxon>Caulobacteraceae</taxon>
        <taxon>Brevundimonas</taxon>
    </lineage>
</organism>
<accession>A0ABW0FNH3</accession>
<protein>
    <submittedName>
        <fullName evidence="5">GntR family transcriptional regulator</fullName>
    </submittedName>
</protein>
<dbReference type="EMBL" id="JBHSLF010000006">
    <property type="protein sequence ID" value="MFC5342936.1"/>
    <property type="molecule type" value="Genomic_DNA"/>
</dbReference>
<dbReference type="Proteomes" id="UP001596152">
    <property type="component" value="Unassembled WGS sequence"/>
</dbReference>
<feature type="domain" description="HTH gntR-type" evidence="4">
    <location>
        <begin position="5"/>
        <end position="72"/>
    </location>
</feature>
<dbReference type="InterPro" id="IPR036388">
    <property type="entry name" value="WH-like_DNA-bd_sf"/>
</dbReference>
<evidence type="ECO:0000313" key="5">
    <source>
        <dbReference type="EMBL" id="MFC5342936.1"/>
    </source>
</evidence>
<dbReference type="Pfam" id="PF00392">
    <property type="entry name" value="GntR"/>
    <property type="match status" value="1"/>
</dbReference>
<reference evidence="6" key="1">
    <citation type="journal article" date="2019" name="Int. J. Syst. Evol. Microbiol.">
        <title>The Global Catalogue of Microorganisms (GCM) 10K type strain sequencing project: providing services to taxonomists for standard genome sequencing and annotation.</title>
        <authorList>
            <consortium name="The Broad Institute Genomics Platform"/>
            <consortium name="The Broad Institute Genome Sequencing Center for Infectious Disease"/>
            <person name="Wu L."/>
            <person name="Ma J."/>
        </authorList>
    </citation>
    <scope>NUCLEOTIDE SEQUENCE [LARGE SCALE GENOMIC DNA]</scope>
    <source>
        <strain evidence="6">JCM 12125</strain>
    </source>
</reference>
<dbReference type="Gene3D" id="1.10.10.10">
    <property type="entry name" value="Winged helix-like DNA-binding domain superfamily/Winged helix DNA-binding domain"/>
    <property type="match status" value="1"/>
</dbReference>
<sequence length="223" mass="25186">MAARQSVNERVYAAIKAQILDGAFSPGEHLDAALLGQQHNASLTPVQTALNRLVGERILEKYAKDGFFLPRVTPHLLRAQYRWVWSLLLEGVRTPPTAKLEADPRIAADIGEREPDDLLGAVDRLFLRIGALSGSLEVHWALQNANERMRPVRRLEGERIGDRDSELHALSVSLLRDDRPRLEEGLEAYFRRRDRLVTDLVLLSLHTGERRPPPDRIQADADD</sequence>
<proteinExistence type="predicted"/>
<evidence type="ECO:0000259" key="4">
    <source>
        <dbReference type="PROSITE" id="PS50949"/>
    </source>
</evidence>
<evidence type="ECO:0000313" key="6">
    <source>
        <dbReference type="Proteomes" id="UP001596152"/>
    </source>
</evidence>
<dbReference type="RefSeq" id="WP_374039537.1">
    <property type="nucleotide sequence ID" value="NZ_CP169083.1"/>
</dbReference>
<keyword evidence="2" id="KW-0238">DNA-binding</keyword>
<evidence type="ECO:0000256" key="1">
    <source>
        <dbReference type="ARBA" id="ARBA00023015"/>
    </source>
</evidence>
<keyword evidence="6" id="KW-1185">Reference proteome</keyword>
<dbReference type="SMART" id="SM00345">
    <property type="entry name" value="HTH_GNTR"/>
    <property type="match status" value="1"/>
</dbReference>
<dbReference type="SUPFAM" id="SSF46785">
    <property type="entry name" value="Winged helix' DNA-binding domain"/>
    <property type="match status" value="1"/>
</dbReference>
<dbReference type="InterPro" id="IPR000524">
    <property type="entry name" value="Tscrpt_reg_HTH_GntR"/>
</dbReference>
<keyword evidence="1" id="KW-0805">Transcription regulation</keyword>
<keyword evidence="3" id="KW-0804">Transcription</keyword>